<keyword evidence="3" id="KW-1185">Reference proteome</keyword>
<comment type="caution">
    <text evidence="2">The sequence shown here is derived from an EMBL/GenBank/DDBJ whole genome shotgun (WGS) entry which is preliminary data.</text>
</comment>
<evidence type="ECO:0000313" key="2">
    <source>
        <dbReference type="EMBL" id="MEN3748815.1"/>
    </source>
</evidence>
<sequence>MNPTHIPGNEPDPGDMSREPKTVTPNDQAEQHDLPEDEAEKLGDFA</sequence>
<evidence type="ECO:0000256" key="1">
    <source>
        <dbReference type="SAM" id="MobiDB-lite"/>
    </source>
</evidence>
<feature type="compositionally biased region" description="Basic and acidic residues" evidence="1">
    <location>
        <begin position="29"/>
        <end position="46"/>
    </location>
</feature>
<proteinExistence type="predicted"/>
<accession>A0ABV0BC71</accession>
<protein>
    <submittedName>
        <fullName evidence="2">Uncharacterized protein</fullName>
    </submittedName>
</protein>
<evidence type="ECO:0000313" key="3">
    <source>
        <dbReference type="Proteomes" id="UP001427805"/>
    </source>
</evidence>
<dbReference type="RefSeq" id="WP_346247853.1">
    <property type="nucleotide sequence ID" value="NZ_JBDIZK010000010.1"/>
</dbReference>
<name>A0ABV0BC71_9SPHN</name>
<dbReference type="Proteomes" id="UP001427805">
    <property type="component" value="Unassembled WGS sequence"/>
</dbReference>
<gene>
    <name evidence="2" type="ORF">TPR58_16695</name>
</gene>
<organism evidence="2 3">
    <name type="scientific">Sphingomonas rustica</name>
    <dbReference type="NCBI Taxonomy" id="3103142"/>
    <lineage>
        <taxon>Bacteria</taxon>
        <taxon>Pseudomonadati</taxon>
        <taxon>Pseudomonadota</taxon>
        <taxon>Alphaproteobacteria</taxon>
        <taxon>Sphingomonadales</taxon>
        <taxon>Sphingomonadaceae</taxon>
        <taxon>Sphingomonas</taxon>
    </lineage>
</organism>
<reference evidence="2 3" key="1">
    <citation type="submission" date="2024-05" db="EMBL/GenBank/DDBJ databases">
        <title>Sphingomonas sp. HF-S3 16S ribosomal RNA gene Genome sequencing and assembly.</title>
        <authorList>
            <person name="Lee H."/>
        </authorList>
    </citation>
    <scope>NUCLEOTIDE SEQUENCE [LARGE SCALE GENOMIC DNA]</scope>
    <source>
        <strain evidence="2 3">HF-S3</strain>
    </source>
</reference>
<feature type="region of interest" description="Disordered" evidence="1">
    <location>
        <begin position="1"/>
        <end position="46"/>
    </location>
</feature>
<dbReference type="EMBL" id="JBDIZK010000010">
    <property type="protein sequence ID" value="MEN3748815.1"/>
    <property type="molecule type" value="Genomic_DNA"/>
</dbReference>